<dbReference type="EMBL" id="BDGX01000032">
    <property type="protein sequence ID" value="GAV51785.1"/>
    <property type="molecule type" value="Genomic_DNA"/>
</dbReference>
<dbReference type="InterPro" id="IPR031430">
    <property type="entry name" value="Osw5"/>
</dbReference>
<dbReference type="GO" id="GO:0016020">
    <property type="term" value="C:membrane"/>
    <property type="evidence" value="ECO:0007669"/>
    <property type="project" value="UniProtKB-SubCell"/>
</dbReference>
<comment type="subcellular location">
    <subcellularLocation>
        <location evidence="1">Membrane</location>
        <topology evidence="1">Multi-pass membrane protein</topology>
    </subcellularLocation>
</comment>
<proteinExistence type="inferred from homology"/>
<gene>
    <name evidence="7" type="ORF">ZYGR_0AF02560</name>
</gene>
<comment type="similarity">
    <text evidence="5">Belongs to the OSW5 family.</text>
</comment>
<dbReference type="Proteomes" id="UP000187013">
    <property type="component" value="Unassembled WGS sequence"/>
</dbReference>
<keyword evidence="2 5" id="KW-0812">Transmembrane</keyword>
<evidence type="ECO:0000256" key="4">
    <source>
        <dbReference type="ARBA" id="ARBA00023136"/>
    </source>
</evidence>
<dbReference type="OrthoDB" id="4070176at2759"/>
<keyword evidence="5" id="KW-0749">Sporulation</keyword>
<accession>A0A1Q3A7S9</accession>
<evidence type="ECO:0000256" key="5">
    <source>
        <dbReference type="RuleBase" id="RU363006"/>
    </source>
</evidence>
<dbReference type="AlphaFoldDB" id="A0A1Q3A7S9"/>
<evidence type="ECO:0000256" key="6">
    <source>
        <dbReference type="SAM" id="MobiDB-lite"/>
    </source>
</evidence>
<dbReference type="GO" id="GO:0030435">
    <property type="term" value="P:sporulation resulting in formation of a cellular spore"/>
    <property type="evidence" value="ECO:0007669"/>
    <property type="project" value="UniProtKB-UniRule"/>
</dbReference>
<feature type="transmembrane region" description="Helical" evidence="5">
    <location>
        <begin position="7"/>
        <end position="28"/>
    </location>
</feature>
<keyword evidence="3 5" id="KW-1133">Transmembrane helix</keyword>
<feature type="region of interest" description="Disordered" evidence="6">
    <location>
        <begin position="71"/>
        <end position="119"/>
    </location>
</feature>
<keyword evidence="4 5" id="KW-0472">Membrane</keyword>
<organism evidence="7 8">
    <name type="scientific">Zygosaccharomyces rouxii</name>
    <dbReference type="NCBI Taxonomy" id="4956"/>
    <lineage>
        <taxon>Eukaryota</taxon>
        <taxon>Fungi</taxon>
        <taxon>Dikarya</taxon>
        <taxon>Ascomycota</taxon>
        <taxon>Saccharomycotina</taxon>
        <taxon>Saccharomycetes</taxon>
        <taxon>Saccharomycetales</taxon>
        <taxon>Saccharomycetaceae</taxon>
        <taxon>Zygosaccharomyces</taxon>
    </lineage>
</organism>
<protein>
    <recommendedName>
        <fullName evidence="5">Outer spore wall protein 5</fullName>
    </recommendedName>
</protein>
<evidence type="ECO:0000313" key="8">
    <source>
        <dbReference type="Proteomes" id="UP000187013"/>
    </source>
</evidence>
<name>A0A1Q3A7S9_ZYGRO</name>
<reference evidence="7 8" key="1">
    <citation type="submission" date="2016-08" db="EMBL/GenBank/DDBJ databases">
        <title>Draft genome sequence of allopolyploid Zygosaccharomyces rouxii.</title>
        <authorList>
            <person name="Watanabe J."/>
            <person name="Uehara K."/>
            <person name="Mogi Y."/>
            <person name="Tsukioka Y."/>
        </authorList>
    </citation>
    <scope>NUCLEOTIDE SEQUENCE [LARGE SCALE GENOMIC DNA]</scope>
    <source>
        <strain evidence="7 8">NBRC 110957</strain>
    </source>
</reference>
<feature type="compositionally biased region" description="Polar residues" evidence="6">
    <location>
        <begin position="71"/>
        <end position="85"/>
    </location>
</feature>
<feature type="transmembrane region" description="Helical" evidence="5">
    <location>
        <begin position="34"/>
        <end position="55"/>
    </location>
</feature>
<comment type="caution">
    <text evidence="7">The sequence shown here is derived from an EMBL/GenBank/DDBJ whole genome shotgun (WGS) entry which is preliminary data.</text>
</comment>
<evidence type="ECO:0000256" key="1">
    <source>
        <dbReference type="ARBA" id="ARBA00004141"/>
    </source>
</evidence>
<evidence type="ECO:0000256" key="2">
    <source>
        <dbReference type="ARBA" id="ARBA00022692"/>
    </source>
</evidence>
<evidence type="ECO:0000256" key="3">
    <source>
        <dbReference type="ARBA" id="ARBA00022989"/>
    </source>
</evidence>
<dbReference type="Pfam" id="PF17062">
    <property type="entry name" value="Osw5"/>
    <property type="match status" value="1"/>
</dbReference>
<evidence type="ECO:0000313" key="7">
    <source>
        <dbReference type="EMBL" id="GAV51785.1"/>
    </source>
</evidence>
<sequence length="135" mass="14834">MATLSSVYFLIYFVSFLAIAAAASFFIIPLLGISFLFASAVVVFGFLSDITFKFAQSLYIKTDHRLKSTLNKMSNQKKGNANPQPEKSPEAPLQSEVQPQLEPNHETWNAAADETSTTSAIARSLEARADVRVTE</sequence>
<comment type="function">
    <text evidence="5">Involved in spore wall assembly.</text>
</comment>